<evidence type="ECO:0000313" key="2">
    <source>
        <dbReference type="Proteomes" id="UP000192328"/>
    </source>
</evidence>
<proteinExistence type="predicted"/>
<dbReference type="Proteomes" id="UP000192328">
    <property type="component" value="Unassembled WGS sequence"/>
</dbReference>
<dbReference type="EMBL" id="FWXZ01000001">
    <property type="protein sequence ID" value="SMC42480.1"/>
    <property type="molecule type" value="Genomic_DNA"/>
</dbReference>
<organism evidence="1 2">
    <name type="scientific">Aristaeella lactis</name>
    <dbReference type="NCBI Taxonomy" id="3046383"/>
    <lineage>
        <taxon>Bacteria</taxon>
        <taxon>Bacillati</taxon>
        <taxon>Bacillota</taxon>
        <taxon>Clostridia</taxon>
        <taxon>Eubacteriales</taxon>
        <taxon>Aristaeellaceae</taxon>
        <taxon>Aristaeella</taxon>
    </lineage>
</organism>
<keyword evidence="2" id="KW-1185">Reference proteome</keyword>
<evidence type="ECO:0000313" key="1">
    <source>
        <dbReference type="EMBL" id="SMC42480.1"/>
    </source>
</evidence>
<name>A0AC61PJ95_9FIRM</name>
<protein>
    <submittedName>
        <fullName evidence="1">Uncharacterized protein</fullName>
    </submittedName>
</protein>
<comment type="caution">
    <text evidence="1">The sequence shown here is derived from an EMBL/GenBank/DDBJ whole genome shotgun (WGS) entry which is preliminary data.</text>
</comment>
<gene>
    <name evidence="1" type="ORF">SAMN06297397_0859</name>
</gene>
<sequence>MNRFKIKIANKTIEIETVHVLTKALSRKFLCDGTPDFKIVSTQEDIDKERYTYETSNGLSASWDGNIEATVVLRKLAEVFPDYGAFAMHGAAIAYDNNAYVFSGRSGIGKTTHIMHWLKNLPDAYVVNGDKPFILADDEPMVCGSPWAGKESMNSNTIVPIKAMAFLERAEENSIQRISFSQAFPMLYQQTYRSTDSNHVRKTLNLLKKLDGKVSFYLFKINNFKDDCFQTAYNTLVRGLE</sequence>
<accession>A0AC61PJ95</accession>
<reference evidence="1" key="1">
    <citation type="submission" date="2017-04" db="EMBL/GenBank/DDBJ databases">
        <authorList>
            <person name="Varghese N."/>
            <person name="Submissions S."/>
        </authorList>
    </citation>
    <scope>NUCLEOTIDE SEQUENCE</scope>
    <source>
        <strain evidence="1">WTE2008</strain>
    </source>
</reference>